<dbReference type="Pfam" id="PF17805">
    <property type="entry name" value="AsnC_trans_reg2"/>
    <property type="match status" value="1"/>
</dbReference>
<dbReference type="RefSeq" id="WP_343896774.1">
    <property type="nucleotide sequence ID" value="NZ_BAAAFZ010000060.1"/>
</dbReference>
<comment type="catalytic activity">
    <reaction evidence="5">
        <text>siroheme + 2 H(+) = 12,18-didecarboxysiroheme + 2 CO2</text>
        <dbReference type="Rhea" id="RHEA:19093"/>
        <dbReference type="ChEBI" id="CHEBI:15378"/>
        <dbReference type="ChEBI" id="CHEBI:16526"/>
        <dbReference type="ChEBI" id="CHEBI:60052"/>
        <dbReference type="ChEBI" id="CHEBI:140497"/>
        <dbReference type="EC" id="4.1.1.111"/>
    </reaction>
</comment>
<dbReference type="InterPro" id="IPR053953">
    <property type="entry name" value="NirdL-like_HTH"/>
</dbReference>
<dbReference type="EMBL" id="BAAAFZ010000060">
    <property type="protein sequence ID" value="GAA0594602.1"/>
    <property type="molecule type" value="Genomic_DNA"/>
</dbReference>
<feature type="domain" description="Siroheme decarboxylase AsnC-like ligand binding" evidence="6">
    <location>
        <begin position="64"/>
        <end position="151"/>
    </location>
</feature>
<reference evidence="8 9" key="1">
    <citation type="journal article" date="2019" name="Int. J. Syst. Evol. Microbiol.">
        <title>The Global Catalogue of Microorganisms (GCM) 10K type strain sequencing project: providing services to taxonomists for standard genome sequencing and annotation.</title>
        <authorList>
            <consortium name="The Broad Institute Genomics Platform"/>
            <consortium name="The Broad Institute Genome Sequencing Center for Infectious Disease"/>
            <person name="Wu L."/>
            <person name="Ma J."/>
        </authorList>
    </citation>
    <scope>NUCLEOTIDE SEQUENCE [LARGE SCALE GENOMIC DNA]</scope>
    <source>
        <strain evidence="8 9">JCM 9933</strain>
    </source>
</reference>
<dbReference type="InterPro" id="IPR050684">
    <property type="entry name" value="HTH-Siroheme_Decarb"/>
</dbReference>
<dbReference type="EC" id="4.1.1.111" evidence="4"/>
<feature type="domain" description="Siroheme decarboxylase NirL-like HTH" evidence="7">
    <location>
        <begin position="7"/>
        <end position="53"/>
    </location>
</feature>
<evidence type="ECO:0000259" key="6">
    <source>
        <dbReference type="Pfam" id="PF17805"/>
    </source>
</evidence>
<comment type="caution">
    <text evidence="8">The sequence shown here is derived from an EMBL/GenBank/DDBJ whole genome shotgun (WGS) entry which is preliminary data.</text>
</comment>
<evidence type="ECO:0000256" key="1">
    <source>
        <dbReference type="ARBA" id="ARBA00023239"/>
    </source>
</evidence>
<sequence length="174" mass="18722">MDVTPGERALLAALADGLPLEPHPFAALGERLGLTEAQALDALRALRDRGVVRRFGVVVRHHELGYRANAMVVWDVPDAAVDAAGRALAAAPDVTLCYRRPRRLPDWPYNLFCMIHGRGRDAVLRAVERAAYAAGLAAVPREVLFSGKRFKQRGAVFGPARTGGAAWTNSTAAS</sequence>
<evidence type="ECO:0000313" key="8">
    <source>
        <dbReference type="EMBL" id="GAA0594602.1"/>
    </source>
</evidence>
<evidence type="ECO:0000256" key="5">
    <source>
        <dbReference type="ARBA" id="ARBA00048470"/>
    </source>
</evidence>
<evidence type="ECO:0000256" key="4">
    <source>
        <dbReference type="ARBA" id="ARBA00023471"/>
    </source>
</evidence>
<keyword evidence="1" id="KW-0456">Lyase</keyword>
<proteinExistence type="inferred from homology"/>
<dbReference type="Gene3D" id="3.30.70.3460">
    <property type="match status" value="1"/>
</dbReference>
<evidence type="ECO:0000313" key="9">
    <source>
        <dbReference type="Proteomes" id="UP001501588"/>
    </source>
</evidence>
<protein>
    <recommendedName>
        <fullName evidence="4">siroheme decarboxylase</fullName>
        <ecNumber evidence="4">4.1.1.111</ecNumber>
    </recommendedName>
</protein>
<accession>A0ABN1FNJ8</accession>
<evidence type="ECO:0000256" key="2">
    <source>
        <dbReference type="ARBA" id="ARBA00023444"/>
    </source>
</evidence>
<dbReference type="InterPro" id="IPR036390">
    <property type="entry name" value="WH_DNA-bd_sf"/>
</dbReference>
<dbReference type="Proteomes" id="UP001501588">
    <property type="component" value="Unassembled WGS sequence"/>
</dbReference>
<dbReference type="PANTHER" id="PTHR43413:SF1">
    <property type="entry name" value="SIROHEME DECARBOXYLASE NIRL SUBUNIT"/>
    <property type="match status" value="1"/>
</dbReference>
<evidence type="ECO:0000256" key="3">
    <source>
        <dbReference type="ARBA" id="ARBA00023457"/>
    </source>
</evidence>
<keyword evidence="9" id="KW-1185">Reference proteome</keyword>
<dbReference type="Pfam" id="PF22451">
    <property type="entry name" value="NirdL-like_HTH"/>
    <property type="match status" value="1"/>
</dbReference>
<comment type="similarity">
    <text evidence="3">Belongs to the Ahb/Nir family.</text>
</comment>
<gene>
    <name evidence="8" type="ORF">GCM10009416_36060</name>
</gene>
<dbReference type="PANTHER" id="PTHR43413">
    <property type="entry name" value="TRANSCRIPTIONAL REGULATOR, ASNC FAMILY"/>
    <property type="match status" value="1"/>
</dbReference>
<comment type="pathway">
    <text evidence="2">Porphyrin-containing compound metabolism.</text>
</comment>
<organism evidence="8 9">
    <name type="scientific">Craurococcus roseus</name>
    <dbReference type="NCBI Taxonomy" id="77585"/>
    <lineage>
        <taxon>Bacteria</taxon>
        <taxon>Pseudomonadati</taxon>
        <taxon>Pseudomonadota</taxon>
        <taxon>Alphaproteobacteria</taxon>
        <taxon>Acetobacterales</taxon>
        <taxon>Acetobacteraceae</taxon>
        <taxon>Craurococcus</taxon>
    </lineage>
</organism>
<evidence type="ECO:0000259" key="7">
    <source>
        <dbReference type="Pfam" id="PF22451"/>
    </source>
</evidence>
<dbReference type="SUPFAM" id="SSF46785">
    <property type="entry name" value="Winged helix' DNA-binding domain"/>
    <property type="match status" value="1"/>
</dbReference>
<dbReference type="InterPro" id="IPR040523">
    <property type="entry name" value="AsnC_trans_reg2"/>
</dbReference>
<name>A0ABN1FNJ8_9PROT</name>